<comment type="caution">
    <text evidence="2">The sequence shown here is derived from an EMBL/GenBank/DDBJ whole genome shotgun (WGS) entry which is preliminary data.</text>
</comment>
<dbReference type="AlphaFoldDB" id="A0AAD8EHQ3"/>
<evidence type="ECO:0000313" key="3">
    <source>
        <dbReference type="Proteomes" id="UP001233999"/>
    </source>
</evidence>
<feature type="non-terminal residue" evidence="2">
    <location>
        <position position="68"/>
    </location>
</feature>
<organism evidence="2 3">
    <name type="scientific">Diploptera punctata</name>
    <name type="common">Pacific beetle cockroach</name>
    <dbReference type="NCBI Taxonomy" id="6984"/>
    <lineage>
        <taxon>Eukaryota</taxon>
        <taxon>Metazoa</taxon>
        <taxon>Ecdysozoa</taxon>
        <taxon>Arthropoda</taxon>
        <taxon>Hexapoda</taxon>
        <taxon>Insecta</taxon>
        <taxon>Pterygota</taxon>
        <taxon>Neoptera</taxon>
        <taxon>Polyneoptera</taxon>
        <taxon>Dictyoptera</taxon>
        <taxon>Blattodea</taxon>
        <taxon>Blaberoidea</taxon>
        <taxon>Blaberidae</taxon>
        <taxon>Diplopterinae</taxon>
        <taxon>Diploptera</taxon>
    </lineage>
</organism>
<evidence type="ECO:0000256" key="1">
    <source>
        <dbReference type="SAM" id="MobiDB-lite"/>
    </source>
</evidence>
<keyword evidence="3" id="KW-1185">Reference proteome</keyword>
<proteinExistence type="predicted"/>
<reference evidence="2" key="1">
    <citation type="journal article" date="2023" name="IScience">
        <title>Live-bearing cockroach genome reveals convergent evolutionary mechanisms linked to viviparity in insects and beyond.</title>
        <authorList>
            <person name="Fouks B."/>
            <person name="Harrison M.C."/>
            <person name="Mikhailova A.A."/>
            <person name="Marchal E."/>
            <person name="English S."/>
            <person name="Carruthers M."/>
            <person name="Jennings E.C."/>
            <person name="Chiamaka E.L."/>
            <person name="Frigard R.A."/>
            <person name="Pippel M."/>
            <person name="Attardo G.M."/>
            <person name="Benoit J.B."/>
            <person name="Bornberg-Bauer E."/>
            <person name="Tobe S.S."/>
        </authorList>
    </citation>
    <scope>NUCLEOTIDE SEQUENCE</scope>
    <source>
        <strain evidence="2">Stay&amp;Tobe</strain>
    </source>
</reference>
<protein>
    <submittedName>
        <fullName evidence="2">Uncharacterized protein</fullName>
    </submittedName>
</protein>
<feature type="compositionally biased region" description="Basic and acidic residues" evidence="1">
    <location>
        <begin position="17"/>
        <end position="31"/>
    </location>
</feature>
<evidence type="ECO:0000313" key="2">
    <source>
        <dbReference type="EMBL" id="KAJ9590561.1"/>
    </source>
</evidence>
<feature type="region of interest" description="Disordered" evidence="1">
    <location>
        <begin position="1"/>
        <end position="31"/>
    </location>
</feature>
<reference evidence="2" key="2">
    <citation type="submission" date="2023-05" db="EMBL/GenBank/DDBJ databases">
        <authorList>
            <person name="Fouks B."/>
        </authorList>
    </citation>
    <scope>NUCLEOTIDE SEQUENCE</scope>
    <source>
        <strain evidence="2">Stay&amp;Tobe</strain>
        <tissue evidence="2">Testes</tissue>
    </source>
</reference>
<name>A0AAD8EHQ3_DIPPU</name>
<gene>
    <name evidence="2" type="ORF">L9F63_016410</name>
</gene>
<dbReference type="Proteomes" id="UP001233999">
    <property type="component" value="Unassembled WGS sequence"/>
</dbReference>
<dbReference type="EMBL" id="JASPKZ010004207">
    <property type="protein sequence ID" value="KAJ9590561.1"/>
    <property type="molecule type" value="Genomic_DNA"/>
</dbReference>
<accession>A0AAD8EHQ3</accession>
<sequence length="68" mass="7604">MREVFGVGIGGGGVNNRKLDRSKSEGTEVEMKTSTIPGYLELTPDKMDRLICQKPIEELYEVEDQPFA</sequence>